<evidence type="ECO:0000256" key="6">
    <source>
        <dbReference type="SAM" id="MobiDB-lite"/>
    </source>
</evidence>
<feature type="signal peptide" evidence="8">
    <location>
        <begin position="1"/>
        <end position="34"/>
    </location>
</feature>
<dbReference type="AlphaFoldDB" id="A0AAD3CFR0"/>
<sequence length="956" mass="106293">METRKVAKSKRYPSIRRLCSNILLLSLLGSQSFASEIICKANIDCDDGLICSKGYCTSDVDVSSNPFAKGCLHTMAEREGKQFDRLRVCNSDDAADIQRGDNCVEPDQDYIEIRIGPWNWESALALGWVYQIILSEIYGVPATIEGGYGKANTGVSFYDRASRFVFPDFSQDNSFRPVDQLLEADRVNGDCSMTEKACSHVMPEVWPGDRQTAKPYQDEGKILEAELSGVNARYGLYIPAHTVRREPSFASYIGLQGEDKRELLANTFKQPTNWSDYCSLVESNCEEGDEIAARGPATEKEGGSYFVLGAFKGYFKSHNNPNCATDPTCTGNIVSPNCQWSIYTEAQLYWNNFTLTSRGPMAGNSGYGYSHMIQIYEAAVANGEDVFFGWWEPDTVPFKYSRSTDFSFHRVAFPNPSIDCLRYRFSDEVDRCSSEFDDRVGRDSVGSCDSGMMSFRKLFSNGFLTETESVPIELRSPALAVLKGLIVPPYSIENIFDKWIQLEEDSQEENKEREGVCKFVYENLPDLLSHAPKGYPRNFKDITYSHLSNTGYAVGSITLLVAMCTAALVYKWRAVQIIKFAQVDVLYLITLGHAFIAISGITYSVSVPSDAVCTTTQWFMRLGYTLALVPLLIKVSAVNKLTRSGMACRRVEIDPNRLKKILIATVSCDLVFLILWTSIDMPKQVPTYEMDIRGEDGTVNVFTGCASDSVGWEVAAFVWEFFLLLSATVLTFQSREVIQELNESHSLAFMVYSHFIFVIARMAVYIMGEGLSDMLPSAYTLKISSLLLSFDALCTTIIYFGPKFYKVMTGQGEVLRRGKGRPVRGTNAATNGGGSHISGIRIPRNSDGTVPSLIKPKSSIKPVSRLESCESVGVQVSKVSMNVVEESKVEESIPLQDIHIDKNDKDKTSVISDTDVKKESIIEEEVPLTKTAENVDDESALVVPKQQGEGDALVEN</sequence>
<gene>
    <name evidence="10" type="ORF">CTEN210_01277</name>
</gene>
<dbReference type="PROSITE" id="PS50259">
    <property type="entry name" value="G_PROTEIN_RECEP_F3_4"/>
    <property type="match status" value="1"/>
</dbReference>
<feature type="transmembrane region" description="Helical" evidence="7">
    <location>
        <begin position="658"/>
        <end position="679"/>
    </location>
</feature>
<evidence type="ECO:0000256" key="7">
    <source>
        <dbReference type="SAM" id="Phobius"/>
    </source>
</evidence>
<keyword evidence="11" id="KW-1185">Reference proteome</keyword>
<comment type="subcellular location">
    <subcellularLocation>
        <location evidence="1">Membrane</location>
        <topology evidence="1">Multi-pass membrane protein</topology>
    </subcellularLocation>
</comment>
<evidence type="ECO:0000259" key="9">
    <source>
        <dbReference type="PROSITE" id="PS50259"/>
    </source>
</evidence>
<feature type="transmembrane region" description="Helical" evidence="7">
    <location>
        <begin position="746"/>
        <end position="767"/>
    </location>
</feature>
<feature type="transmembrane region" description="Helical" evidence="7">
    <location>
        <begin position="779"/>
        <end position="800"/>
    </location>
</feature>
<evidence type="ECO:0000256" key="4">
    <source>
        <dbReference type="ARBA" id="ARBA00023136"/>
    </source>
</evidence>
<dbReference type="Pfam" id="PF00003">
    <property type="entry name" value="7tm_3"/>
    <property type="match status" value="1"/>
</dbReference>
<dbReference type="InterPro" id="IPR017978">
    <property type="entry name" value="GPCR_3_C"/>
</dbReference>
<name>A0AAD3CFR0_9STRA</name>
<accession>A0AAD3CFR0</accession>
<reference evidence="10 11" key="1">
    <citation type="journal article" date="2021" name="Sci. Rep.">
        <title>The genome of the diatom Chaetoceros tenuissimus carries an ancient integrated fragment of an extant virus.</title>
        <authorList>
            <person name="Hongo Y."/>
            <person name="Kimura K."/>
            <person name="Takaki Y."/>
            <person name="Yoshida Y."/>
            <person name="Baba S."/>
            <person name="Kobayashi G."/>
            <person name="Nagasaki K."/>
            <person name="Hano T."/>
            <person name="Tomaru Y."/>
        </authorList>
    </citation>
    <scope>NUCLEOTIDE SEQUENCE [LARGE SCALE GENOMIC DNA]</scope>
    <source>
        <strain evidence="10 11">NIES-3715</strain>
    </source>
</reference>
<comment type="caution">
    <text evidence="10">The sequence shown here is derived from an EMBL/GenBank/DDBJ whole genome shotgun (WGS) entry which is preliminary data.</text>
</comment>
<feature type="transmembrane region" description="Helical" evidence="7">
    <location>
        <begin position="585"/>
        <end position="606"/>
    </location>
</feature>
<dbReference type="GO" id="GO:0016020">
    <property type="term" value="C:membrane"/>
    <property type="evidence" value="ECO:0007669"/>
    <property type="project" value="UniProtKB-SubCell"/>
</dbReference>
<protein>
    <recommendedName>
        <fullName evidence="9">G-protein coupled receptors family 3 profile domain-containing protein</fullName>
    </recommendedName>
</protein>
<dbReference type="GO" id="GO:0004930">
    <property type="term" value="F:G protein-coupled receptor activity"/>
    <property type="evidence" value="ECO:0007669"/>
    <property type="project" value="InterPro"/>
</dbReference>
<feature type="region of interest" description="Disordered" evidence="6">
    <location>
        <begin position="930"/>
        <end position="956"/>
    </location>
</feature>
<dbReference type="InterPro" id="IPR050726">
    <property type="entry name" value="mGluR"/>
</dbReference>
<evidence type="ECO:0000256" key="1">
    <source>
        <dbReference type="ARBA" id="ARBA00004141"/>
    </source>
</evidence>
<keyword evidence="5" id="KW-0325">Glycoprotein</keyword>
<keyword evidence="4 7" id="KW-0472">Membrane</keyword>
<evidence type="ECO:0000256" key="3">
    <source>
        <dbReference type="ARBA" id="ARBA00022989"/>
    </source>
</evidence>
<evidence type="ECO:0000313" key="10">
    <source>
        <dbReference type="EMBL" id="GFH44803.1"/>
    </source>
</evidence>
<feature type="domain" description="G-protein coupled receptors family 3 profile" evidence="9">
    <location>
        <begin position="605"/>
        <end position="808"/>
    </location>
</feature>
<evidence type="ECO:0000256" key="2">
    <source>
        <dbReference type="ARBA" id="ARBA00022692"/>
    </source>
</evidence>
<evidence type="ECO:0000256" key="8">
    <source>
        <dbReference type="SAM" id="SignalP"/>
    </source>
</evidence>
<dbReference type="PANTHER" id="PTHR24060">
    <property type="entry name" value="METABOTROPIC GLUTAMATE RECEPTOR"/>
    <property type="match status" value="1"/>
</dbReference>
<feature type="transmembrane region" description="Helical" evidence="7">
    <location>
        <begin position="618"/>
        <end position="637"/>
    </location>
</feature>
<feature type="transmembrane region" description="Helical" evidence="7">
    <location>
        <begin position="716"/>
        <end position="734"/>
    </location>
</feature>
<dbReference type="EMBL" id="BLLK01000020">
    <property type="protein sequence ID" value="GFH44803.1"/>
    <property type="molecule type" value="Genomic_DNA"/>
</dbReference>
<feature type="transmembrane region" description="Helical" evidence="7">
    <location>
        <begin position="552"/>
        <end position="573"/>
    </location>
</feature>
<keyword evidence="2 7" id="KW-0812">Transmembrane</keyword>
<evidence type="ECO:0000256" key="5">
    <source>
        <dbReference type="ARBA" id="ARBA00023180"/>
    </source>
</evidence>
<feature type="chain" id="PRO_5041927949" description="G-protein coupled receptors family 3 profile domain-containing protein" evidence="8">
    <location>
        <begin position="35"/>
        <end position="956"/>
    </location>
</feature>
<proteinExistence type="predicted"/>
<dbReference type="Proteomes" id="UP001054902">
    <property type="component" value="Unassembled WGS sequence"/>
</dbReference>
<feature type="region of interest" description="Disordered" evidence="6">
    <location>
        <begin position="818"/>
        <end position="841"/>
    </location>
</feature>
<evidence type="ECO:0000313" key="11">
    <source>
        <dbReference type="Proteomes" id="UP001054902"/>
    </source>
</evidence>
<organism evidence="10 11">
    <name type="scientific">Chaetoceros tenuissimus</name>
    <dbReference type="NCBI Taxonomy" id="426638"/>
    <lineage>
        <taxon>Eukaryota</taxon>
        <taxon>Sar</taxon>
        <taxon>Stramenopiles</taxon>
        <taxon>Ochrophyta</taxon>
        <taxon>Bacillariophyta</taxon>
        <taxon>Coscinodiscophyceae</taxon>
        <taxon>Chaetocerotophycidae</taxon>
        <taxon>Chaetocerotales</taxon>
        <taxon>Chaetocerotaceae</taxon>
        <taxon>Chaetoceros</taxon>
    </lineage>
</organism>
<keyword evidence="3 7" id="KW-1133">Transmembrane helix</keyword>
<keyword evidence="8" id="KW-0732">Signal</keyword>